<dbReference type="RefSeq" id="WP_194504125.1">
    <property type="nucleotide sequence ID" value="NZ_JADIVZ010000007.1"/>
</dbReference>
<evidence type="ECO:0000313" key="3">
    <source>
        <dbReference type="Proteomes" id="UP000656804"/>
    </source>
</evidence>
<evidence type="ECO:0000313" key="2">
    <source>
        <dbReference type="EMBL" id="MBF4162870.1"/>
    </source>
</evidence>
<keyword evidence="1" id="KW-0812">Transmembrane</keyword>
<organism evidence="2 3">
    <name type="scientific">Nocardioides acrostichi</name>
    <dbReference type="NCBI Taxonomy" id="2784339"/>
    <lineage>
        <taxon>Bacteria</taxon>
        <taxon>Bacillati</taxon>
        <taxon>Actinomycetota</taxon>
        <taxon>Actinomycetes</taxon>
        <taxon>Propionibacteriales</taxon>
        <taxon>Nocardioidaceae</taxon>
        <taxon>Nocardioides</taxon>
    </lineage>
</organism>
<gene>
    <name evidence="2" type="ORF">ISG29_14330</name>
</gene>
<keyword evidence="1" id="KW-1133">Transmembrane helix</keyword>
<name>A0A930V350_9ACTN</name>
<keyword evidence="3" id="KW-1185">Reference proteome</keyword>
<dbReference type="Proteomes" id="UP000656804">
    <property type="component" value="Unassembled WGS sequence"/>
</dbReference>
<reference evidence="2" key="1">
    <citation type="submission" date="2020-11" db="EMBL/GenBank/DDBJ databases">
        <title>Nocardioides sp. CBS4Y-1, whole genome shotgun sequence.</title>
        <authorList>
            <person name="Tuo L."/>
        </authorList>
    </citation>
    <scope>NUCLEOTIDE SEQUENCE</scope>
    <source>
        <strain evidence="2">CBS4Y-1</strain>
    </source>
</reference>
<dbReference type="AlphaFoldDB" id="A0A930V350"/>
<proteinExistence type="predicted"/>
<protein>
    <submittedName>
        <fullName evidence="2">Uncharacterized protein</fullName>
    </submittedName>
</protein>
<feature type="transmembrane region" description="Helical" evidence="1">
    <location>
        <begin position="21"/>
        <end position="40"/>
    </location>
</feature>
<sequence length="178" mass="18097">MTSLSGPDGLSRIPSGRRLRIVTALVLAVVLLATVGWYIAHPAPLPVRAGHVTAATSPGRPVFVGVFTPSADFDRTLRMGGVHVHTTATAPVTVTPLLCTGGSIGVTTDPSAFCDDVSDPADGTLRAGDSILIEIEADEPTAAFVDPVGISYREGLQVGTQSAGTAVVINITPVAAAS</sequence>
<dbReference type="EMBL" id="JADIVZ010000007">
    <property type="protein sequence ID" value="MBF4162870.1"/>
    <property type="molecule type" value="Genomic_DNA"/>
</dbReference>
<keyword evidence="1" id="KW-0472">Membrane</keyword>
<comment type="caution">
    <text evidence="2">The sequence shown here is derived from an EMBL/GenBank/DDBJ whole genome shotgun (WGS) entry which is preliminary data.</text>
</comment>
<evidence type="ECO:0000256" key="1">
    <source>
        <dbReference type="SAM" id="Phobius"/>
    </source>
</evidence>
<accession>A0A930V350</accession>